<name>A0A0H2SC41_9AGAM</name>
<reference evidence="3 4" key="1">
    <citation type="submission" date="2015-04" db="EMBL/GenBank/DDBJ databases">
        <title>Complete genome sequence of Schizopora paradoxa KUC8140, a cosmopolitan wood degrader in East Asia.</title>
        <authorList>
            <consortium name="DOE Joint Genome Institute"/>
            <person name="Min B."/>
            <person name="Park H."/>
            <person name="Jang Y."/>
            <person name="Kim J.-J."/>
            <person name="Kim K.H."/>
            <person name="Pangilinan J."/>
            <person name="Lipzen A."/>
            <person name="Riley R."/>
            <person name="Grigoriev I.V."/>
            <person name="Spatafora J.W."/>
            <person name="Choi I.-G."/>
        </authorList>
    </citation>
    <scope>NUCLEOTIDE SEQUENCE [LARGE SCALE GENOMIC DNA]</scope>
    <source>
        <strain evidence="3 4">KUC8140</strain>
    </source>
</reference>
<organism evidence="3 4">
    <name type="scientific">Schizopora paradoxa</name>
    <dbReference type="NCBI Taxonomy" id="27342"/>
    <lineage>
        <taxon>Eukaryota</taxon>
        <taxon>Fungi</taxon>
        <taxon>Dikarya</taxon>
        <taxon>Basidiomycota</taxon>
        <taxon>Agaricomycotina</taxon>
        <taxon>Agaricomycetes</taxon>
        <taxon>Hymenochaetales</taxon>
        <taxon>Schizoporaceae</taxon>
        <taxon>Schizopora</taxon>
    </lineage>
</organism>
<proteinExistence type="predicted"/>
<keyword evidence="2" id="KW-0732">Signal</keyword>
<keyword evidence="4" id="KW-1185">Reference proteome</keyword>
<feature type="region of interest" description="Disordered" evidence="1">
    <location>
        <begin position="152"/>
        <end position="191"/>
    </location>
</feature>
<dbReference type="AlphaFoldDB" id="A0A0H2SC41"/>
<dbReference type="InParanoid" id="A0A0H2SC41"/>
<evidence type="ECO:0000313" key="4">
    <source>
        <dbReference type="Proteomes" id="UP000053477"/>
    </source>
</evidence>
<evidence type="ECO:0000313" key="3">
    <source>
        <dbReference type="EMBL" id="KLO14466.1"/>
    </source>
</evidence>
<gene>
    <name evidence="3" type="ORF">SCHPADRAFT_312960</name>
</gene>
<accession>A0A0H2SC41</accession>
<feature type="chain" id="PRO_5005202147" evidence="2">
    <location>
        <begin position="27"/>
        <end position="366"/>
    </location>
</feature>
<dbReference type="EMBL" id="KQ085943">
    <property type="protein sequence ID" value="KLO14466.1"/>
    <property type="molecule type" value="Genomic_DNA"/>
</dbReference>
<feature type="signal peptide" evidence="2">
    <location>
        <begin position="1"/>
        <end position="26"/>
    </location>
</feature>
<evidence type="ECO:0000256" key="2">
    <source>
        <dbReference type="SAM" id="SignalP"/>
    </source>
</evidence>
<protein>
    <submittedName>
        <fullName evidence="3">Uncharacterized protein</fullName>
    </submittedName>
</protein>
<evidence type="ECO:0000256" key="1">
    <source>
        <dbReference type="SAM" id="MobiDB-lite"/>
    </source>
</evidence>
<dbReference type="Proteomes" id="UP000053477">
    <property type="component" value="Unassembled WGS sequence"/>
</dbReference>
<sequence>MITVTLKWLKLSAALVFFSNIPAGGASKAKKYRVETIQVLADSKSKVFRARWSALRALEDIHNADRGQTPQESRKEKWLLEGYMDLAVADHAKKAKSSGTTFLLRKPHRSEIKNILGRHAVWLRQYVKRKKLLNLNFWDSFIRESRGRLNGEHYDDDELDNASSSSKSSREPDNMDQTPADDPNDRKTVLRAPLGPEGYAHTFTYLEEDATSFTNQQDKHFCHALNLLDIPLEPFQRPVLSANLDWHCPFSTCNYYVDLRNLDMEILNDLSLNEKKFLQSKFWNGEDDELLEIFYNIAERHKFRHLEDLHIDLLVYEKNVSDELVSERIRAPKQIEEGQEGLQLSTRPIRRRSHLANFKTVERNQR</sequence>